<accession>T1C1C2</accession>
<dbReference type="PANTHER" id="PTHR43199">
    <property type="entry name" value="GLUTATHIONE HYDROLASE"/>
    <property type="match status" value="1"/>
</dbReference>
<dbReference type="AlphaFoldDB" id="T1C1C2"/>
<gene>
    <name evidence="2" type="ORF">B1B_08355</name>
</gene>
<reference evidence="2" key="2">
    <citation type="journal article" date="2014" name="ISME J.">
        <title>Microbial stratification in low pH oxic and suboxic macroscopic growths along an acid mine drainage.</title>
        <authorList>
            <person name="Mendez-Garcia C."/>
            <person name="Mesa V."/>
            <person name="Sprenger R.R."/>
            <person name="Richter M."/>
            <person name="Diez M.S."/>
            <person name="Solano J."/>
            <person name="Bargiela R."/>
            <person name="Golyshina O.V."/>
            <person name="Manteca A."/>
            <person name="Ramos J.L."/>
            <person name="Gallego J.R."/>
            <person name="Llorente I."/>
            <person name="Martins Dos Santos V.A."/>
            <person name="Jensen O.N."/>
            <person name="Pelaez A.I."/>
            <person name="Sanchez J."/>
            <person name="Ferrer M."/>
        </authorList>
    </citation>
    <scope>NUCLEOTIDE SEQUENCE</scope>
</reference>
<proteinExistence type="predicted"/>
<dbReference type="GO" id="GO:0016746">
    <property type="term" value="F:acyltransferase activity"/>
    <property type="evidence" value="ECO:0007669"/>
    <property type="project" value="UniProtKB-KW"/>
</dbReference>
<dbReference type="NCBIfam" id="TIGR00066">
    <property type="entry name" value="g_glut_trans"/>
    <property type="match status" value="1"/>
</dbReference>
<dbReference type="InterPro" id="IPR043138">
    <property type="entry name" value="GGT_lsub"/>
</dbReference>
<dbReference type="InterPro" id="IPR000101">
    <property type="entry name" value="GGT_peptidase"/>
</dbReference>
<dbReference type="EMBL" id="AUZY01005437">
    <property type="protein sequence ID" value="EQD59064.1"/>
    <property type="molecule type" value="Genomic_DNA"/>
</dbReference>
<dbReference type="Gene3D" id="1.10.246.130">
    <property type="match status" value="1"/>
</dbReference>
<keyword evidence="1" id="KW-0012">Acyltransferase</keyword>
<dbReference type="Gene3D" id="3.60.20.40">
    <property type="match status" value="1"/>
</dbReference>
<dbReference type="GO" id="GO:0036374">
    <property type="term" value="F:glutathione hydrolase activity"/>
    <property type="evidence" value="ECO:0007669"/>
    <property type="project" value="InterPro"/>
</dbReference>
<dbReference type="GO" id="GO:0006751">
    <property type="term" value="P:glutathione catabolic process"/>
    <property type="evidence" value="ECO:0007669"/>
    <property type="project" value="InterPro"/>
</dbReference>
<name>T1C1C2_9ZZZZ</name>
<dbReference type="Pfam" id="PF01019">
    <property type="entry name" value="G_glu_transpept"/>
    <property type="match status" value="1"/>
</dbReference>
<dbReference type="InterPro" id="IPR029055">
    <property type="entry name" value="Ntn_hydrolases_N"/>
</dbReference>
<protein>
    <submittedName>
        <fullName evidence="2">Gamma-glutamyltransferase</fullName>
    </submittedName>
</protein>
<dbReference type="InterPro" id="IPR051792">
    <property type="entry name" value="GGT_bact"/>
</dbReference>
<reference evidence="2" key="1">
    <citation type="submission" date="2013-08" db="EMBL/GenBank/DDBJ databases">
        <authorList>
            <person name="Mendez C."/>
            <person name="Richter M."/>
            <person name="Ferrer M."/>
            <person name="Sanchez J."/>
        </authorList>
    </citation>
    <scope>NUCLEOTIDE SEQUENCE</scope>
</reference>
<sequence>MMRLKGLTVLIGVVPLTVFAQAVHYPPPVRARHAMVVTAERQATRAGLAVLQSGGNAIDAAVAVGYALAVTDPCCGNLGGGGFMIYRPAHGRARFLDFREVAPRAATPDLYLNRQGEPILGLSLYSWKATGVPGTVAGLETARRLWGTWSRGRLLAPAIRLARRGFVLSSGDARLLAGDTRRLAQDPHAIRVFFAHGRPLAAGALLRQPALAKTLERIARGGARAFYDGSIARAIVAASRRHGGILSLADFRDYRPVVTRPLRCRYHGVEVVTAPPPGGGATLCEMLDILSGYPLGRYGFHSASSVHFITEAMRWAYADRNTFLGDPAFVRMPLHKLLSERYAQSIRQRIRRHRATPSAEVHAGISVDHEGHDTTQYSIVDRLGNAVSVTYTLNTFFGTGFMAPHTGFFLNNEMDDFTTAPGHPNAYGLVQGPVNAIAPGKRPLSSMTPTIVTRKGRLFIVTGSPGGSTITTTVLQVILNLVNYHLGASAAVDAPRFHMQWQPDMIYYEPGAFSKRTMDLLRHWGYRFQAGSPWGSRTVGGCRECDRDTIRLA</sequence>
<dbReference type="InterPro" id="IPR043137">
    <property type="entry name" value="GGT_ssub_C"/>
</dbReference>
<dbReference type="PRINTS" id="PR01210">
    <property type="entry name" value="GGTRANSPTASE"/>
</dbReference>
<evidence type="ECO:0000256" key="1">
    <source>
        <dbReference type="ARBA" id="ARBA00023315"/>
    </source>
</evidence>
<keyword evidence="2" id="KW-0808">Transferase</keyword>
<dbReference type="SUPFAM" id="SSF56235">
    <property type="entry name" value="N-terminal nucleophile aminohydrolases (Ntn hydrolases)"/>
    <property type="match status" value="1"/>
</dbReference>
<organism evidence="2">
    <name type="scientific">mine drainage metagenome</name>
    <dbReference type="NCBI Taxonomy" id="410659"/>
    <lineage>
        <taxon>unclassified sequences</taxon>
        <taxon>metagenomes</taxon>
        <taxon>ecological metagenomes</taxon>
    </lineage>
</organism>
<dbReference type="PANTHER" id="PTHR43199:SF6">
    <property type="entry name" value="GLUTATHIONE HYDROLASE PROENZYME"/>
    <property type="match status" value="1"/>
</dbReference>
<comment type="caution">
    <text evidence="2">The sequence shown here is derived from an EMBL/GenBank/DDBJ whole genome shotgun (WGS) entry which is preliminary data.</text>
</comment>
<evidence type="ECO:0000313" key="2">
    <source>
        <dbReference type="EMBL" id="EQD59064.1"/>
    </source>
</evidence>